<keyword evidence="3" id="KW-1185">Reference proteome</keyword>
<organism evidence="2 3">
    <name type="scientific">Actinoplanes digitatis</name>
    <dbReference type="NCBI Taxonomy" id="1868"/>
    <lineage>
        <taxon>Bacteria</taxon>
        <taxon>Bacillati</taxon>
        <taxon>Actinomycetota</taxon>
        <taxon>Actinomycetes</taxon>
        <taxon>Micromonosporales</taxon>
        <taxon>Micromonosporaceae</taxon>
        <taxon>Actinoplanes</taxon>
    </lineage>
</organism>
<accession>A0A7W7I614</accession>
<comment type="caution">
    <text evidence="2">The sequence shown here is derived from an EMBL/GenBank/DDBJ whole genome shotgun (WGS) entry which is preliminary data.</text>
</comment>
<evidence type="ECO:0000313" key="2">
    <source>
        <dbReference type="EMBL" id="MBB4767070.1"/>
    </source>
</evidence>
<name>A0A7W7I614_9ACTN</name>
<gene>
    <name evidence="2" type="ORF">BJ971_007626</name>
</gene>
<protein>
    <submittedName>
        <fullName evidence="2">Uncharacterized protein</fullName>
    </submittedName>
</protein>
<evidence type="ECO:0000256" key="1">
    <source>
        <dbReference type="SAM" id="SignalP"/>
    </source>
</evidence>
<evidence type="ECO:0000313" key="3">
    <source>
        <dbReference type="Proteomes" id="UP000578112"/>
    </source>
</evidence>
<dbReference type="AlphaFoldDB" id="A0A7W7I614"/>
<dbReference type="Proteomes" id="UP000578112">
    <property type="component" value="Unassembled WGS sequence"/>
</dbReference>
<feature type="signal peptide" evidence="1">
    <location>
        <begin position="1"/>
        <end position="26"/>
    </location>
</feature>
<sequence length="524" mass="56802">MRRLTALLAAATVLLPVTLVSAPASAAAATAYLTVITYDRSGAKLKAPLHLINLDNGQEYQGTSLKAKKLKKGKYAVLTDVYSTKDGTDTLGARVLKVSGRTTTTIDARRGKPVKLALDKNPGDAFRQELRAQICADSDSSGTEIGAWNVPGKLFVIPNSSKRLQFAYSSNWSDGAMGNLWMVAGATKSAVPAGVSRTYRAASLATVTGWVKRGPAGSDNVSLSLEENTPCHAGYGASAFSGISPVVAKIHASPGRWRLEADWWGAESGGSSAHMGFDVRNLTLAAGKSYSRSFFSAAWGPGRSLPLMFSSTLRFDTSLMFTDPSYDEYSEASERSRVTLYNSANKVLKAQWRTDWEGKGPEFSAKIKKKGWYRLEVDARRYRPGITHPADMLSPRAQAIFGMKLNPKAKSRHADVILPRMVPAGLDMNNRARAGSSTVLEIRPDRRRNTPDLKLAKVTAKKVTAQVSFDNGRTWRSLPVKKVGGRWQATIQNPASGAVALRSRITTTKGEYAQVTIYRAYTVG</sequence>
<proteinExistence type="predicted"/>
<dbReference type="RefSeq" id="WP_184998138.1">
    <property type="nucleotide sequence ID" value="NZ_BOMK01000040.1"/>
</dbReference>
<keyword evidence="1" id="KW-0732">Signal</keyword>
<feature type="chain" id="PRO_5031445136" evidence="1">
    <location>
        <begin position="27"/>
        <end position="524"/>
    </location>
</feature>
<dbReference type="EMBL" id="JACHNH010000001">
    <property type="protein sequence ID" value="MBB4767070.1"/>
    <property type="molecule type" value="Genomic_DNA"/>
</dbReference>
<reference evidence="2 3" key="1">
    <citation type="submission" date="2020-08" db="EMBL/GenBank/DDBJ databases">
        <title>Sequencing the genomes of 1000 actinobacteria strains.</title>
        <authorList>
            <person name="Klenk H.-P."/>
        </authorList>
    </citation>
    <scope>NUCLEOTIDE SEQUENCE [LARGE SCALE GENOMIC DNA]</scope>
    <source>
        <strain evidence="2 3">DSM 43149</strain>
    </source>
</reference>